<sequence length="144" mass="15648">MDAIADSPTRPWTPPTGVAAELLPAGVFWDAAIVPAYLGDRALARLGRESGAVIRDPYGHRLTWLVPPGTTAGWSIPETSWVQLLSVTQHVTVPPGWCTRSSFTHWVRGWDPHGLTDARLLYVVLDAVIRAEHGPRAHESGAGR</sequence>
<organism evidence="1 2">
    <name type="scientific">Streptomyces daliensis</name>
    <dbReference type="NCBI Taxonomy" id="299421"/>
    <lineage>
        <taxon>Bacteria</taxon>
        <taxon>Bacillati</taxon>
        <taxon>Actinomycetota</taxon>
        <taxon>Actinomycetes</taxon>
        <taxon>Kitasatosporales</taxon>
        <taxon>Streptomycetaceae</taxon>
        <taxon>Streptomyces</taxon>
    </lineage>
</organism>
<dbReference type="AlphaFoldDB" id="A0A8T4IM95"/>
<evidence type="ECO:0000313" key="2">
    <source>
        <dbReference type="Proteomes" id="UP000675554"/>
    </source>
</evidence>
<dbReference type="EMBL" id="JAGSMN010000205">
    <property type="protein sequence ID" value="MBR7673426.1"/>
    <property type="molecule type" value="Genomic_DNA"/>
</dbReference>
<name>A0A8T4IM95_9ACTN</name>
<comment type="caution">
    <text evidence="1">The sequence shown here is derived from an EMBL/GenBank/DDBJ whole genome shotgun (WGS) entry which is preliminary data.</text>
</comment>
<reference evidence="1" key="1">
    <citation type="submission" date="2021-04" db="EMBL/GenBank/DDBJ databases">
        <title>Sequencing of actinobacteria type strains.</title>
        <authorList>
            <person name="Nguyen G.-S."/>
            <person name="Wentzel A."/>
        </authorList>
    </citation>
    <scope>NUCLEOTIDE SEQUENCE</scope>
    <source>
        <strain evidence="1">DSM 42095</strain>
    </source>
</reference>
<gene>
    <name evidence="1" type="ORF">KDA82_10430</name>
</gene>
<dbReference type="Proteomes" id="UP000675554">
    <property type="component" value="Unassembled WGS sequence"/>
</dbReference>
<keyword evidence="2" id="KW-1185">Reference proteome</keyword>
<evidence type="ECO:0000313" key="1">
    <source>
        <dbReference type="EMBL" id="MBR7673426.1"/>
    </source>
</evidence>
<accession>A0A8T4IM95</accession>
<protein>
    <submittedName>
        <fullName evidence="1">Uncharacterized protein</fullName>
    </submittedName>
</protein>
<proteinExistence type="predicted"/>